<dbReference type="Proteomes" id="UP001465755">
    <property type="component" value="Unassembled WGS sequence"/>
</dbReference>
<gene>
    <name evidence="5" type="ORF">WJX73_003050</name>
</gene>
<dbReference type="GO" id="GO:0005524">
    <property type="term" value="F:ATP binding"/>
    <property type="evidence" value="ECO:0007669"/>
    <property type="project" value="UniProtKB-KW"/>
</dbReference>
<evidence type="ECO:0000313" key="5">
    <source>
        <dbReference type="EMBL" id="KAK9804075.1"/>
    </source>
</evidence>
<feature type="region of interest" description="Disordered" evidence="3">
    <location>
        <begin position="693"/>
        <end position="779"/>
    </location>
</feature>
<feature type="compositionally biased region" description="Polar residues" evidence="3">
    <location>
        <begin position="714"/>
        <end position="725"/>
    </location>
</feature>
<dbReference type="Gene3D" id="1.10.510.10">
    <property type="entry name" value="Transferase(Phosphotransferase) domain 1"/>
    <property type="match status" value="1"/>
</dbReference>
<dbReference type="InterPro" id="IPR051681">
    <property type="entry name" value="Ser/Thr_Kinases-Pseudokinases"/>
</dbReference>
<feature type="compositionally biased region" description="Low complexity" evidence="3">
    <location>
        <begin position="918"/>
        <end position="936"/>
    </location>
</feature>
<feature type="region of interest" description="Disordered" evidence="3">
    <location>
        <begin position="49"/>
        <end position="116"/>
    </location>
</feature>
<feature type="compositionally biased region" description="Low complexity" evidence="3">
    <location>
        <begin position="693"/>
        <end position="709"/>
    </location>
</feature>
<evidence type="ECO:0000256" key="1">
    <source>
        <dbReference type="ARBA" id="ARBA00022741"/>
    </source>
</evidence>
<evidence type="ECO:0000259" key="4">
    <source>
        <dbReference type="PROSITE" id="PS50011"/>
    </source>
</evidence>
<feature type="region of interest" description="Disordered" evidence="3">
    <location>
        <begin position="173"/>
        <end position="211"/>
    </location>
</feature>
<feature type="compositionally biased region" description="Acidic residues" evidence="3">
    <location>
        <begin position="1329"/>
        <end position="1338"/>
    </location>
</feature>
<keyword evidence="6" id="KW-1185">Reference proteome</keyword>
<dbReference type="InterPro" id="IPR008266">
    <property type="entry name" value="Tyr_kinase_AS"/>
</dbReference>
<keyword evidence="2" id="KW-0067">ATP-binding</keyword>
<evidence type="ECO:0000256" key="2">
    <source>
        <dbReference type="ARBA" id="ARBA00022840"/>
    </source>
</evidence>
<dbReference type="SUPFAM" id="SSF56112">
    <property type="entry name" value="Protein kinase-like (PK-like)"/>
    <property type="match status" value="1"/>
</dbReference>
<keyword evidence="1" id="KW-0547">Nucleotide-binding</keyword>
<sequence>MCPGHQPALRACSYSLRLASPAVCGLPAMASSDDNGLEVDGPDLLAEQYGTPPVRSHVSSVSRRQSLGKGTSRKVRDLLARDPATRRDSADSATAARRRTSSSRHQRRRDRKGARTFKELDTTLQVLGIGDTAVPPSNLRLTTSPHMPVTGVSLDPAARSPDVVHLASASSVLSDEGSAGRPGARQRSGLTAALQQSSRGSRQRLFDQADMGEGNLTVESLQSAREEWKAGLDALLDSNTDLQRLRTRAEDLKTELIRIATPPENTWPAREKHLDWLEGAMVEVRAIAEDVTGHSAAMTPDNVQQVLDVVLDLVPELQGMAGICCDAVGEGVRAIGKPRFSGTETKLALRIMDRQLHTLVRLAHWLEALGRVADKKGLECRWAQEGTEVLGGMGDHMVQVALDVAAELQAQLFSPGALTASLMAGGAHELSSQVKSLQVLWPAVGRLVGTVAGAWPNLALSLRREWCKLYLTAAHSAEAMQKSHLCKEMPDCTSSKLWKQDPDRTASGPTGVWGARKNATPASVTDNHLVAQAWLPSMLHRFLSEAQRATQAFLDSEGADASMDGHGQPEGIVEQLSRAVYDLGLAGMWRVHRMCASPQGLASWALELLEEQASQALIFARDLDTGPLGFCVEQGDLQAVQHDTFKVLRKASHSLINDVLALRQLLKRKAIDASTDIPRPTLLTRSESVSSITESTISTFSRPSSPPSTHRNDAFSTSSSRQPSRGPSIAAELMHQADVGTPNGHIRTPTPAPSDRRFAPSPQGGSPRSPREDGGQPTATIGFQFAAVPRASGDGTGSPEDMLMRFGGAWARPGEAAAAVLPAAGEAGPSARPDAPAQAYVLPDVPCPSPFEAADLQATSPFAGLQNPVSTPQGSPSSAMANGLPSLEYLHLNSKQQGAVEPQANGHHTSRSPQGNRGAEAGPSAQSSPGPSPKSGGVFGQIREGFRQVSKGRHKGSHTLEDAPERNRRVGGGRGSSHRSHRGRGRHGRETHAVPAGPDNAGRGSHSATPPSQPHGAHSPMQNGAVMAEANGSSAADRDPSAARATMPWGEDLQSSFQWQVPWDHLQKSLLRKLDHGGFAQVYEAYLYSAPVAVKVMDLKSGATESALNRFKKEVDLHNRLSRHPNVVRFCGVSVSIPSNPTSLGSYLPLADDRSARLAIVMELCRYGSLYKVIEVARRVSRLPANIRLRSAPCTSAQLELLSSAGYKLWNEWLTRLKLAQQAAAALDFMHAHNVLHLDITSHNLLVTETWQAKVADFNLSRAVQRDSVPHSGSLNSPQWSSPERLRGESYSKAADVFSFGVVIWELVTLEVPWRPTTGARDTDSANEGSDDGSDTEDSYTRHNFFHVISQVPQGARLPLPQERGDKPLAELPRVVQLIQQCWEPLPVQRPTMKEVCTELECIIRLVKAGGRGGRAAATTASTAAWPAA</sequence>
<feature type="compositionally biased region" description="Basic residues" evidence="3">
    <location>
        <begin position="976"/>
        <end position="989"/>
    </location>
</feature>
<feature type="compositionally biased region" description="Basic and acidic residues" evidence="3">
    <location>
        <begin position="74"/>
        <end position="90"/>
    </location>
</feature>
<dbReference type="PROSITE" id="PS50011">
    <property type="entry name" value="PROTEIN_KINASE_DOM"/>
    <property type="match status" value="1"/>
</dbReference>
<dbReference type="InterPro" id="IPR000719">
    <property type="entry name" value="Prot_kinase_dom"/>
</dbReference>
<proteinExistence type="predicted"/>
<accession>A0AAW1P2W9</accession>
<name>A0AAW1P2W9_9CHLO</name>
<dbReference type="EMBL" id="JALJOQ010000053">
    <property type="protein sequence ID" value="KAK9804075.1"/>
    <property type="molecule type" value="Genomic_DNA"/>
</dbReference>
<organism evidence="5 6">
    <name type="scientific">Symbiochloris irregularis</name>
    <dbReference type="NCBI Taxonomy" id="706552"/>
    <lineage>
        <taxon>Eukaryota</taxon>
        <taxon>Viridiplantae</taxon>
        <taxon>Chlorophyta</taxon>
        <taxon>core chlorophytes</taxon>
        <taxon>Trebouxiophyceae</taxon>
        <taxon>Trebouxiales</taxon>
        <taxon>Trebouxiaceae</taxon>
        <taxon>Symbiochloris</taxon>
    </lineage>
</organism>
<evidence type="ECO:0000313" key="6">
    <source>
        <dbReference type="Proteomes" id="UP001465755"/>
    </source>
</evidence>
<feature type="compositionally biased region" description="Basic and acidic residues" evidence="3">
    <location>
        <begin position="958"/>
        <end position="968"/>
    </location>
</feature>
<feature type="compositionally biased region" description="Low complexity" evidence="3">
    <location>
        <begin position="54"/>
        <end position="65"/>
    </location>
</feature>
<dbReference type="Pfam" id="PF07714">
    <property type="entry name" value="PK_Tyr_Ser-Thr"/>
    <property type="match status" value="1"/>
</dbReference>
<dbReference type="Gene3D" id="3.30.200.20">
    <property type="entry name" value="Phosphorylase Kinase, domain 1"/>
    <property type="match status" value="1"/>
</dbReference>
<protein>
    <recommendedName>
        <fullName evidence="4">Protein kinase domain-containing protein</fullName>
    </recommendedName>
</protein>
<dbReference type="PROSITE" id="PS00109">
    <property type="entry name" value="PROTEIN_KINASE_TYR"/>
    <property type="match status" value="1"/>
</dbReference>
<comment type="caution">
    <text evidence="5">The sequence shown here is derived from an EMBL/GenBank/DDBJ whole genome shotgun (WGS) entry which is preliminary data.</text>
</comment>
<feature type="compositionally biased region" description="Polar residues" evidence="3">
    <location>
        <begin position="867"/>
        <end position="880"/>
    </location>
</feature>
<feature type="domain" description="Protein kinase" evidence="4">
    <location>
        <begin position="1068"/>
        <end position="1403"/>
    </location>
</feature>
<dbReference type="PANTHER" id="PTHR44329">
    <property type="entry name" value="SERINE/THREONINE-PROTEIN KINASE TNNI3K-RELATED"/>
    <property type="match status" value="1"/>
</dbReference>
<reference evidence="5 6" key="1">
    <citation type="journal article" date="2024" name="Nat. Commun.">
        <title>Phylogenomics reveals the evolutionary origins of lichenization in chlorophyte algae.</title>
        <authorList>
            <person name="Puginier C."/>
            <person name="Libourel C."/>
            <person name="Otte J."/>
            <person name="Skaloud P."/>
            <person name="Haon M."/>
            <person name="Grisel S."/>
            <person name="Petersen M."/>
            <person name="Berrin J.G."/>
            <person name="Delaux P.M."/>
            <person name="Dal Grande F."/>
            <person name="Keller J."/>
        </authorList>
    </citation>
    <scope>NUCLEOTIDE SEQUENCE [LARGE SCALE GENOMIC DNA]</scope>
    <source>
        <strain evidence="5 6">SAG 2036</strain>
    </source>
</reference>
<dbReference type="InterPro" id="IPR011009">
    <property type="entry name" value="Kinase-like_dom_sf"/>
</dbReference>
<dbReference type="PANTHER" id="PTHR44329:SF298">
    <property type="entry name" value="MIXED LINEAGE KINASE DOMAIN-LIKE PROTEIN"/>
    <property type="match status" value="1"/>
</dbReference>
<dbReference type="InterPro" id="IPR001245">
    <property type="entry name" value="Ser-Thr/Tyr_kinase_cat_dom"/>
</dbReference>
<feature type="region of interest" description="Disordered" evidence="3">
    <location>
        <begin position="862"/>
        <end position="883"/>
    </location>
</feature>
<feature type="compositionally biased region" description="Basic residues" evidence="3">
    <location>
        <begin position="96"/>
        <end position="115"/>
    </location>
</feature>
<dbReference type="GO" id="GO:0004674">
    <property type="term" value="F:protein serine/threonine kinase activity"/>
    <property type="evidence" value="ECO:0007669"/>
    <property type="project" value="TreeGrafter"/>
</dbReference>
<feature type="region of interest" description="Disordered" evidence="3">
    <location>
        <begin position="897"/>
        <end position="1022"/>
    </location>
</feature>
<feature type="region of interest" description="Disordered" evidence="3">
    <location>
        <begin position="1316"/>
        <end position="1338"/>
    </location>
</feature>
<evidence type="ECO:0000256" key="3">
    <source>
        <dbReference type="SAM" id="MobiDB-lite"/>
    </source>
</evidence>